<dbReference type="AlphaFoldDB" id="A0A919NVZ4"/>
<name>A0A919NVZ4_9ACTN</name>
<keyword evidence="2" id="KW-1185">Reference proteome</keyword>
<proteinExistence type="predicted"/>
<protein>
    <submittedName>
        <fullName evidence="1">Uncharacterized protein</fullName>
    </submittedName>
</protein>
<gene>
    <name evidence="1" type="ORF">Ate02nite_80930</name>
</gene>
<organism evidence="1 2">
    <name type="scientific">Paractinoplanes tereljensis</name>
    <dbReference type="NCBI Taxonomy" id="571912"/>
    <lineage>
        <taxon>Bacteria</taxon>
        <taxon>Bacillati</taxon>
        <taxon>Actinomycetota</taxon>
        <taxon>Actinomycetes</taxon>
        <taxon>Micromonosporales</taxon>
        <taxon>Micromonosporaceae</taxon>
        <taxon>Paractinoplanes</taxon>
    </lineage>
</organism>
<dbReference type="Proteomes" id="UP000623608">
    <property type="component" value="Unassembled WGS sequence"/>
</dbReference>
<dbReference type="EMBL" id="BOMY01000051">
    <property type="protein sequence ID" value="GIF25363.1"/>
    <property type="molecule type" value="Genomic_DNA"/>
</dbReference>
<evidence type="ECO:0000313" key="2">
    <source>
        <dbReference type="Proteomes" id="UP000623608"/>
    </source>
</evidence>
<dbReference type="RefSeq" id="WP_203813186.1">
    <property type="nucleotide sequence ID" value="NZ_BOMY01000051.1"/>
</dbReference>
<accession>A0A919NVZ4</accession>
<sequence>MKHYLVVFDRRSGSIVRFDEFAVSDDALTARFDAEDEFADNSDIEIVVLGASSEEILWRTHGRYFRRTKELAVDALSALREFEAASRVRAAL</sequence>
<comment type="caution">
    <text evidence="1">The sequence shown here is derived from an EMBL/GenBank/DDBJ whole genome shotgun (WGS) entry which is preliminary data.</text>
</comment>
<evidence type="ECO:0000313" key="1">
    <source>
        <dbReference type="EMBL" id="GIF25363.1"/>
    </source>
</evidence>
<reference evidence="1" key="1">
    <citation type="submission" date="2021-01" db="EMBL/GenBank/DDBJ databases">
        <title>Whole genome shotgun sequence of Actinoplanes tereljensis NBRC 105297.</title>
        <authorList>
            <person name="Komaki H."/>
            <person name="Tamura T."/>
        </authorList>
    </citation>
    <scope>NUCLEOTIDE SEQUENCE</scope>
    <source>
        <strain evidence="1">NBRC 105297</strain>
    </source>
</reference>